<evidence type="ECO:0000256" key="6">
    <source>
        <dbReference type="SAM" id="Phobius"/>
    </source>
</evidence>
<sequence>MGIPNGFWCSTYSHFVCIQLHYRQHELIFSFLHEYYSWRNGLVSCSVSFWPGSCNADWWFVGIKDWISSSCSDRLNYLQLQFYFYFSAGVALSALTVSHGIGPFIVTYTVMFGLGMGLPYTVLFTLAGAWFPKHRAFVIGIILIGQGIGTLLFTLTQTALIDQRDLPTNNSLVLKKLPQSFLILASIMFAFQFIGFFLCRAYQPGTDSKGCTRKASYELEFDDDVTHQSSTSEFESGPSQISEIYNYTISEALRSIDFYLLAFTIFINTISVTLQSSLYKVRLGLWRIWGSESFRQWISLKGGLLYNLV</sequence>
<dbReference type="InterPro" id="IPR052983">
    <property type="entry name" value="MFS_Riboflavin_Transporter"/>
</dbReference>
<organism evidence="7">
    <name type="scientific">Mesocestoides corti</name>
    <name type="common">Flatworm</name>
    <dbReference type="NCBI Taxonomy" id="53468"/>
    <lineage>
        <taxon>Eukaryota</taxon>
        <taxon>Metazoa</taxon>
        <taxon>Spiralia</taxon>
        <taxon>Lophotrochozoa</taxon>
        <taxon>Platyhelminthes</taxon>
        <taxon>Cestoda</taxon>
        <taxon>Eucestoda</taxon>
        <taxon>Cyclophyllidea</taxon>
        <taxon>Mesocestoididae</taxon>
        <taxon>Mesocestoides</taxon>
    </lineage>
</organism>
<evidence type="ECO:0000256" key="2">
    <source>
        <dbReference type="ARBA" id="ARBA00022448"/>
    </source>
</evidence>
<feature type="transmembrane region" description="Helical" evidence="6">
    <location>
        <begin position="82"/>
        <end position="102"/>
    </location>
</feature>
<feature type="transmembrane region" description="Helical" evidence="6">
    <location>
        <begin position="181"/>
        <end position="199"/>
    </location>
</feature>
<proteinExistence type="predicted"/>
<dbReference type="SUPFAM" id="SSF103473">
    <property type="entry name" value="MFS general substrate transporter"/>
    <property type="match status" value="1"/>
</dbReference>
<keyword evidence="4 6" id="KW-1133">Transmembrane helix</keyword>
<protein>
    <submittedName>
        <fullName evidence="7">MFS domain-containing protein</fullName>
    </submittedName>
</protein>
<reference evidence="7" key="1">
    <citation type="submission" date="2019-11" db="UniProtKB">
        <authorList>
            <consortium name="WormBaseParasite"/>
        </authorList>
    </citation>
    <scope>IDENTIFICATION</scope>
</reference>
<evidence type="ECO:0000256" key="3">
    <source>
        <dbReference type="ARBA" id="ARBA00022692"/>
    </source>
</evidence>
<name>A0A5K3EU77_MESCO</name>
<dbReference type="PANTHER" id="PTHR43385:SF1">
    <property type="entry name" value="RIBOFLAVIN TRANSPORTER RIBJ"/>
    <property type="match status" value="1"/>
</dbReference>
<evidence type="ECO:0000256" key="5">
    <source>
        <dbReference type="ARBA" id="ARBA00023136"/>
    </source>
</evidence>
<keyword evidence="5 6" id="KW-0472">Membrane</keyword>
<dbReference type="GO" id="GO:0016020">
    <property type="term" value="C:membrane"/>
    <property type="evidence" value="ECO:0007669"/>
    <property type="project" value="UniProtKB-SubCell"/>
</dbReference>
<evidence type="ECO:0000256" key="1">
    <source>
        <dbReference type="ARBA" id="ARBA00004141"/>
    </source>
</evidence>
<dbReference type="InterPro" id="IPR036259">
    <property type="entry name" value="MFS_trans_sf"/>
</dbReference>
<evidence type="ECO:0000256" key="4">
    <source>
        <dbReference type="ARBA" id="ARBA00022989"/>
    </source>
</evidence>
<comment type="subcellular location">
    <subcellularLocation>
        <location evidence="1">Membrane</location>
        <topology evidence="1">Multi-pass membrane protein</topology>
    </subcellularLocation>
</comment>
<keyword evidence="3 6" id="KW-0812">Transmembrane</keyword>
<evidence type="ECO:0000313" key="7">
    <source>
        <dbReference type="WBParaSite" id="MCU_003145-RA"/>
    </source>
</evidence>
<feature type="transmembrane region" description="Helical" evidence="6">
    <location>
        <begin position="258"/>
        <end position="279"/>
    </location>
</feature>
<dbReference type="AlphaFoldDB" id="A0A5K3EU77"/>
<accession>A0A5K3EU77</accession>
<feature type="transmembrane region" description="Helical" evidence="6">
    <location>
        <begin position="108"/>
        <end position="130"/>
    </location>
</feature>
<keyword evidence="2" id="KW-0813">Transport</keyword>
<dbReference type="Gene3D" id="1.20.1250.20">
    <property type="entry name" value="MFS general substrate transporter like domains"/>
    <property type="match status" value="1"/>
</dbReference>
<feature type="transmembrane region" description="Helical" evidence="6">
    <location>
        <begin position="137"/>
        <end position="161"/>
    </location>
</feature>
<dbReference type="PANTHER" id="PTHR43385">
    <property type="entry name" value="RIBOFLAVIN TRANSPORTER RIBJ"/>
    <property type="match status" value="1"/>
</dbReference>
<dbReference type="WBParaSite" id="MCU_003145-RA">
    <property type="protein sequence ID" value="MCU_003145-RA"/>
    <property type="gene ID" value="MCU_003145"/>
</dbReference>